<dbReference type="PANTHER" id="PTHR31150:SF23">
    <property type="entry name" value="MANDELONITRILE LYASE-RELATED"/>
    <property type="match status" value="1"/>
</dbReference>
<feature type="compositionally biased region" description="Basic and acidic residues" evidence="2">
    <location>
        <begin position="365"/>
        <end position="379"/>
    </location>
</feature>
<sequence>MGLDEPYWQSNTSFSPLPSRWDFQFQSEGHPYSLQDGIQLYESSTSSDGKDSRGLVSGNYLYNMPYSASDGPGIFLSNSSDSKSPQWMPPAIQEISIPDYETATRKDPSLSQIFFTPNKEVTSENLDSGDSASSQSDSSFSEFDASNPLRDAQHWSSASSSLDSADVCELFESETSGCPRIPSDGPRCSLCERFLSHRSPWSSRRIVRSRDMPTTGVLPCCHTFHAECLERATPKTHKNYPPCPLCIRLEGENSFDQQDLSRLRNDFPRLRPFCEDGDGRSRSWASAQAGGCVVGALHAPPCNAMFLHNRNRSRKNLSLKDNLSKESHCKVRKSGPFSLQLFGGSSAEQEAVGCSKVPPGPSLKRLWEDSRPVNVDGKL</sequence>
<dbReference type="GeneID" id="113858332"/>
<dbReference type="AlphaFoldDB" id="A0A8B8KTS2"/>
<keyword evidence="1" id="KW-0862">Zinc</keyword>
<organism evidence="4 5">
    <name type="scientific">Abrus precatorius</name>
    <name type="common">Indian licorice</name>
    <name type="synonym">Glycine abrus</name>
    <dbReference type="NCBI Taxonomy" id="3816"/>
    <lineage>
        <taxon>Eukaryota</taxon>
        <taxon>Viridiplantae</taxon>
        <taxon>Streptophyta</taxon>
        <taxon>Embryophyta</taxon>
        <taxon>Tracheophyta</taxon>
        <taxon>Spermatophyta</taxon>
        <taxon>Magnoliopsida</taxon>
        <taxon>eudicotyledons</taxon>
        <taxon>Gunneridae</taxon>
        <taxon>Pentapetalae</taxon>
        <taxon>rosids</taxon>
        <taxon>fabids</taxon>
        <taxon>Fabales</taxon>
        <taxon>Fabaceae</taxon>
        <taxon>Papilionoideae</taxon>
        <taxon>50 kb inversion clade</taxon>
        <taxon>NPAAA clade</taxon>
        <taxon>indigoferoid/millettioid clade</taxon>
        <taxon>Abreae</taxon>
        <taxon>Abrus</taxon>
    </lineage>
</organism>
<dbReference type="GO" id="GO:0008270">
    <property type="term" value="F:zinc ion binding"/>
    <property type="evidence" value="ECO:0007669"/>
    <property type="project" value="UniProtKB-KW"/>
</dbReference>
<dbReference type="PANTHER" id="PTHR31150">
    <property type="entry name" value="EXPRESSED PROTEIN"/>
    <property type="match status" value="1"/>
</dbReference>
<feature type="region of interest" description="Disordered" evidence="2">
    <location>
        <begin position="351"/>
        <end position="379"/>
    </location>
</feature>
<gene>
    <name evidence="5" type="primary">LOC113858332</name>
</gene>
<accession>A0A8B8KTS2</accession>
<reference evidence="5" key="2">
    <citation type="submission" date="2025-08" db="UniProtKB">
        <authorList>
            <consortium name="RefSeq"/>
        </authorList>
    </citation>
    <scope>IDENTIFICATION</scope>
    <source>
        <tissue evidence="5">Young leaves</tissue>
    </source>
</reference>
<dbReference type="RefSeq" id="XP_027346728.1">
    <property type="nucleotide sequence ID" value="XM_027490927.1"/>
</dbReference>
<dbReference type="InterPro" id="IPR013083">
    <property type="entry name" value="Znf_RING/FYVE/PHD"/>
</dbReference>
<dbReference type="Gene3D" id="3.30.40.10">
    <property type="entry name" value="Zinc/RING finger domain, C3HC4 (zinc finger)"/>
    <property type="match status" value="1"/>
</dbReference>
<proteinExistence type="predicted"/>
<protein>
    <submittedName>
        <fullName evidence="5">Uncharacterized protein LOC113858332 isoform X2</fullName>
    </submittedName>
</protein>
<dbReference type="InterPro" id="IPR001841">
    <property type="entry name" value="Znf_RING"/>
</dbReference>
<evidence type="ECO:0000313" key="5">
    <source>
        <dbReference type="RefSeq" id="XP_027346728.1"/>
    </source>
</evidence>
<keyword evidence="4" id="KW-1185">Reference proteome</keyword>
<evidence type="ECO:0000259" key="3">
    <source>
        <dbReference type="PROSITE" id="PS50089"/>
    </source>
</evidence>
<dbReference type="SUPFAM" id="SSF57850">
    <property type="entry name" value="RING/U-box"/>
    <property type="match status" value="1"/>
</dbReference>
<feature type="compositionally biased region" description="Low complexity" evidence="2">
    <location>
        <begin position="128"/>
        <end position="145"/>
    </location>
</feature>
<reference evidence="4" key="1">
    <citation type="journal article" date="2019" name="Toxins">
        <title>Detection of Abrin-Like and Prepropulchellin-Like Toxin Genes and Transcripts Using Whole Genome Sequencing and Full-Length Transcript Sequencing of Abrus precatorius.</title>
        <authorList>
            <person name="Hovde B.T."/>
            <person name="Daligault H.E."/>
            <person name="Hanschen E.R."/>
            <person name="Kunde Y.A."/>
            <person name="Johnson M.B."/>
            <person name="Starkenburg S.R."/>
            <person name="Johnson S.L."/>
        </authorList>
    </citation>
    <scope>NUCLEOTIDE SEQUENCE [LARGE SCALE GENOMIC DNA]</scope>
</reference>
<evidence type="ECO:0000256" key="1">
    <source>
        <dbReference type="PROSITE-ProRule" id="PRU00175"/>
    </source>
</evidence>
<feature type="region of interest" description="Disordered" evidence="2">
    <location>
        <begin position="121"/>
        <end position="145"/>
    </location>
</feature>
<dbReference type="Proteomes" id="UP000694853">
    <property type="component" value="Unplaced"/>
</dbReference>
<dbReference type="SMART" id="SM00184">
    <property type="entry name" value="RING"/>
    <property type="match status" value="1"/>
</dbReference>
<keyword evidence="1" id="KW-0863">Zinc-finger</keyword>
<dbReference type="PROSITE" id="PS50089">
    <property type="entry name" value="ZF_RING_2"/>
    <property type="match status" value="1"/>
</dbReference>
<evidence type="ECO:0000313" key="4">
    <source>
        <dbReference type="Proteomes" id="UP000694853"/>
    </source>
</evidence>
<feature type="domain" description="RING-type" evidence="3">
    <location>
        <begin position="188"/>
        <end position="246"/>
    </location>
</feature>
<name>A0A8B8KTS2_ABRPR</name>
<keyword evidence="1" id="KW-0479">Metal-binding</keyword>
<evidence type="ECO:0000256" key="2">
    <source>
        <dbReference type="SAM" id="MobiDB-lite"/>
    </source>
</evidence>